<accession>A0A0E9WKD9</accession>
<dbReference type="AlphaFoldDB" id="A0A0E9WKD9"/>
<organism evidence="1">
    <name type="scientific">Anguilla anguilla</name>
    <name type="common">European freshwater eel</name>
    <name type="synonym">Muraena anguilla</name>
    <dbReference type="NCBI Taxonomy" id="7936"/>
    <lineage>
        <taxon>Eukaryota</taxon>
        <taxon>Metazoa</taxon>
        <taxon>Chordata</taxon>
        <taxon>Craniata</taxon>
        <taxon>Vertebrata</taxon>
        <taxon>Euteleostomi</taxon>
        <taxon>Actinopterygii</taxon>
        <taxon>Neopterygii</taxon>
        <taxon>Teleostei</taxon>
        <taxon>Anguilliformes</taxon>
        <taxon>Anguillidae</taxon>
        <taxon>Anguilla</taxon>
    </lineage>
</organism>
<reference evidence="1" key="2">
    <citation type="journal article" date="2015" name="Fish Shellfish Immunol.">
        <title>Early steps in the European eel (Anguilla anguilla)-Vibrio vulnificus interaction in the gills: Role of the RtxA13 toxin.</title>
        <authorList>
            <person name="Callol A."/>
            <person name="Pajuelo D."/>
            <person name="Ebbesson L."/>
            <person name="Teles M."/>
            <person name="MacKenzie S."/>
            <person name="Amaro C."/>
        </authorList>
    </citation>
    <scope>NUCLEOTIDE SEQUENCE</scope>
</reference>
<name>A0A0E9WKD9_ANGAN</name>
<dbReference type="EMBL" id="GBXM01017765">
    <property type="protein sequence ID" value="JAH90812.1"/>
    <property type="molecule type" value="Transcribed_RNA"/>
</dbReference>
<reference evidence="1" key="1">
    <citation type="submission" date="2014-11" db="EMBL/GenBank/DDBJ databases">
        <authorList>
            <person name="Amaro Gonzalez C."/>
        </authorList>
    </citation>
    <scope>NUCLEOTIDE SEQUENCE</scope>
</reference>
<proteinExistence type="predicted"/>
<protein>
    <submittedName>
        <fullName evidence="1">Uncharacterized protein</fullName>
    </submittedName>
</protein>
<sequence length="45" mass="5224">MVLNIHLFVLSNVSIYRGKKAEIVKYHFKYGLLLKLAVLSVTLYK</sequence>
<evidence type="ECO:0000313" key="1">
    <source>
        <dbReference type="EMBL" id="JAH90812.1"/>
    </source>
</evidence>